<feature type="DNA-binding region" description="Homeobox" evidence="1">
    <location>
        <begin position="74"/>
        <end position="133"/>
    </location>
</feature>
<evidence type="ECO:0000313" key="4">
    <source>
        <dbReference type="EMBL" id="KAG9396280.1"/>
    </source>
</evidence>
<evidence type="ECO:0000259" key="3">
    <source>
        <dbReference type="PROSITE" id="PS50071"/>
    </source>
</evidence>
<accession>A0A8J6EB52</accession>
<dbReference type="PROSITE" id="PS50071">
    <property type="entry name" value="HOMEOBOX_2"/>
    <property type="match status" value="1"/>
</dbReference>
<dbReference type="GO" id="GO:0003677">
    <property type="term" value="F:DNA binding"/>
    <property type="evidence" value="ECO:0007669"/>
    <property type="project" value="UniProtKB-UniRule"/>
</dbReference>
<proteinExistence type="predicted"/>
<keyword evidence="1 2" id="KW-0371">Homeobox</keyword>
<dbReference type="Gene3D" id="1.10.10.60">
    <property type="entry name" value="Homeodomain-like"/>
    <property type="match status" value="1"/>
</dbReference>
<dbReference type="Pfam" id="PF00046">
    <property type="entry name" value="Homeodomain"/>
    <property type="match status" value="1"/>
</dbReference>
<protein>
    <recommendedName>
        <fullName evidence="3">Homeobox domain-containing protein</fullName>
    </recommendedName>
</protein>
<name>A0A8J6EB52_9EUKA</name>
<comment type="caution">
    <text evidence="4">The sequence shown here is derived from an EMBL/GenBank/DDBJ whole genome shotgun (WGS) entry which is preliminary data.</text>
</comment>
<dbReference type="SMART" id="SM00389">
    <property type="entry name" value="HOX"/>
    <property type="match status" value="1"/>
</dbReference>
<dbReference type="InterPro" id="IPR009057">
    <property type="entry name" value="Homeodomain-like_sf"/>
</dbReference>
<sequence>MNDSDFQPPDLAALSTPMLPSASVISALSVPPVSALSSGLDPDARTATDILADIELLSKSHTHSKTAKAIRKSTHTHHRGYTPEQLAALCATFQLQRYPSREQLSSISEYTGLDILKVRTWFQNSRTRGLPETTTICTEDPQRILDGTTKASRAAARVRTVPVSDSWTQTETLPAGLMELYEMGVLDSMLGVAPHRA</sequence>
<dbReference type="SUPFAM" id="SSF46689">
    <property type="entry name" value="Homeodomain-like"/>
    <property type="match status" value="1"/>
</dbReference>
<dbReference type="InterPro" id="IPR001356">
    <property type="entry name" value="HD"/>
</dbReference>
<evidence type="ECO:0000256" key="1">
    <source>
        <dbReference type="PROSITE-ProRule" id="PRU00108"/>
    </source>
</evidence>
<gene>
    <name evidence="4" type="ORF">J8273_2011</name>
</gene>
<dbReference type="CDD" id="cd00086">
    <property type="entry name" value="homeodomain"/>
    <property type="match status" value="1"/>
</dbReference>
<evidence type="ECO:0000256" key="2">
    <source>
        <dbReference type="RuleBase" id="RU000682"/>
    </source>
</evidence>
<dbReference type="GO" id="GO:0005634">
    <property type="term" value="C:nucleus"/>
    <property type="evidence" value="ECO:0007669"/>
    <property type="project" value="UniProtKB-SubCell"/>
</dbReference>
<evidence type="ECO:0000313" key="5">
    <source>
        <dbReference type="Proteomes" id="UP000717585"/>
    </source>
</evidence>
<dbReference type="EMBL" id="JAHDYR010000006">
    <property type="protein sequence ID" value="KAG9396280.1"/>
    <property type="molecule type" value="Genomic_DNA"/>
</dbReference>
<reference evidence="4" key="1">
    <citation type="submission" date="2021-05" db="EMBL/GenBank/DDBJ databases">
        <title>A free-living protist that lacks canonical eukaryotic 1 DNA replication and segregation systems.</title>
        <authorList>
            <person name="Salas-Leiva D.E."/>
            <person name="Tromer E.C."/>
            <person name="Curtis B.A."/>
            <person name="Jerlstrom-Hultqvist J."/>
            <person name="Kolisko M."/>
            <person name="Yi Z."/>
            <person name="Salas-Leiva J.S."/>
            <person name="Gallot-Lavallee L."/>
            <person name="Kops G.J.P.L."/>
            <person name="Archibald J.M."/>
            <person name="Simpson A.G.B."/>
            <person name="Roger A.J."/>
        </authorList>
    </citation>
    <scope>NUCLEOTIDE SEQUENCE</scope>
    <source>
        <strain evidence="4">BICM</strain>
    </source>
</reference>
<dbReference type="AlphaFoldDB" id="A0A8J6EB52"/>
<feature type="domain" description="Homeobox" evidence="3">
    <location>
        <begin position="72"/>
        <end position="132"/>
    </location>
</feature>
<comment type="subcellular location">
    <subcellularLocation>
        <location evidence="1 2">Nucleus</location>
    </subcellularLocation>
</comment>
<keyword evidence="1 2" id="KW-0238">DNA-binding</keyword>
<dbReference type="OrthoDB" id="2147389at2759"/>
<keyword evidence="1 2" id="KW-0539">Nucleus</keyword>
<organism evidence="4 5">
    <name type="scientific">Carpediemonas membranifera</name>
    <dbReference type="NCBI Taxonomy" id="201153"/>
    <lineage>
        <taxon>Eukaryota</taxon>
        <taxon>Metamonada</taxon>
        <taxon>Carpediemonas-like organisms</taxon>
        <taxon>Carpediemonas</taxon>
    </lineage>
</organism>
<keyword evidence="5" id="KW-1185">Reference proteome</keyword>
<dbReference type="Proteomes" id="UP000717585">
    <property type="component" value="Unassembled WGS sequence"/>
</dbReference>